<dbReference type="Gene3D" id="3.40.50.150">
    <property type="entry name" value="Vaccinia Virus protein VP39"/>
    <property type="match status" value="1"/>
</dbReference>
<dbReference type="SUPFAM" id="SSF53335">
    <property type="entry name" value="S-adenosyl-L-methionine-dependent methyltransferases"/>
    <property type="match status" value="1"/>
</dbReference>
<dbReference type="OrthoDB" id="3647at2759"/>
<keyword evidence="1" id="KW-0175">Coiled coil</keyword>
<keyword evidence="5" id="KW-1185">Reference proteome</keyword>
<dbReference type="AlphaFoldDB" id="A0A8J6CFJ5"/>
<dbReference type="CDD" id="cd02440">
    <property type="entry name" value="AdoMet_MTases"/>
    <property type="match status" value="1"/>
</dbReference>
<accession>A0A8J6CFJ5</accession>
<feature type="domain" description="Methyltransferase type 11" evidence="3">
    <location>
        <begin position="55"/>
        <end position="154"/>
    </location>
</feature>
<evidence type="ECO:0000313" key="5">
    <source>
        <dbReference type="Proteomes" id="UP000751190"/>
    </source>
</evidence>
<evidence type="ECO:0000313" key="4">
    <source>
        <dbReference type="EMBL" id="KAG8469191.1"/>
    </source>
</evidence>
<feature type="coiled-coil region" evidence="1">
    <location>
        <begin position="311"/>
        <end position="338"/>
    </location>
</feature>
<dbReference type="EMBL" id="JAGTXO010000003">
    <property type="protein sequence ID" value="KAG8469191.1"/>
    <property type="molecule type" value="Genomic_DNA"/>
</dbReference>
<proteinExistence type="predicted"/>
<feature type="compositionally biased region" description="Basic and acidic residues" evidence="2">
    <location>
        <begin position="406"/>
        <end position="418"/>
    </location>
</feature>
<gene>
    <name evidence="4" type="ORF">KFE25_007709</name>
</gene>
<comment type="caution">
    <text evidence="4">The sequence shown here is derived from an EMBL/GenBank/DDBJ whole genome shotgun (WGS) entry which is preliminary data.</text>
</comment>
<feature type="compositionally biased region" description="Low complexity" evidence="2">
    <location>
        <begin position="742"/>
        <end position="762"/>
    </location>
</feature>
<reference evidence="4" key="1">
    <citation type="submission" date="2021-05" db="EMBL/GenBank/DDBJ databases">
        <title>The genome of the haptophyte Pavlova lutheri (Diacronema luteri, Pavlovales) - a model for lipid biosynthesis in eukaryotic algae.</title>
        <authorList>
            <person name="Hulatt C.J."/>
            <person name="Posewitz M.C."/>
        </authorList>
    </citation>
    <scope>NUCLEOTIDE SEQUENCE</scope>
    <source>
        <strain evidence="4">NIVA-4/92</strain>
    </source>
</reference>
<evidence type="ECO:0000256" key="1">
    <source>
        <dbReference type="SAM" id="Coils"/>
    </source>
</evidence>
<name>A0A8J6CFJ5_DIALT</name>
<feature type="region of interest" description="Disordered" evidence="2">
    <location>
        <begin position="1161"/>
        <end position="1183"/>
    </location>
</feature>
<evidence type="ECO:0000259" key="3">
    <source>
        <dbReference type="Pfam" id="PF08241"/>
    </source>
</evidence>
<dbReference type="InterPro" id="IPR013216">
    <property type="entry name" value="Methyltransf_11"/>
</dbReference>
<feature type="region of interest" description="Disordered" evidence="2">
    <location>
        <begin position="393"/>
        <end position="422"/>
    </location>
</feature>
<dbReference type="GO" id="GO:0008757">
    <property type="term" value="F:S-adenosylmethionine-dependent methyltransferase activity"/>
    <property type="evidence" value="ECO:0007669"/>
    <property type="project" value="InterPro"/>
</dbReference>
<feature type="region of interest" description="Disordered" evidence="2">
    <location>
        <begin position="526"/>
        <end position="595"/>
    </location>
</feature>
<feature type="region of interest" description="Disordered" evidence="2">
    <location>
        <begin position="730"/>
        <end position="787"/>
    </location>
</feature>
<dbReference type="PANTHER" id="PTHR43591">
    <property type="entry name" value="METHYLTRANSFERASE"/>
    <property type="match status" value="1"/>
</dbReference>
<dbReference type="InterPro" id="IPR029063">
    <property type="entry name" value="SAM-dependent_MTases_sf"/>
</dbReference>
<feature type="compositionally biased region" description="Pro residues" evidence="2">
    <location>
        <begin position="538"/>
        <end position="555"/>
    </location>
</feature>
<feature type="compositionally biased region" description="Low complexity" evidence="2">
    <location>
        <begin position="1172"/>
        <end position="1183"/>
    </location>
</feature>
<feature type="region of interest" description="Disordered" evidence="2">
    <location>
        <begin position="848"/>
        <end position="876"/>
    </location>
</feature>
<dbReference type="PANTHER" id="PTHR43591:SF24">
    <property type="entry name" value="2-METHOXY-6-POLYPRENYL-1,4-BENZOQUINOL METHYLASE, MITOCHONDRIAL"/>
    <property type="match status" value="1"/>
</dbReference>
<sequence length="1222" mass="125327">MARNAFARLEESAWGSAGVAAAYERGFARVTTCAIAPLLRAVAMSPSERRDASLLDVACGLGALARAAAASGRYARVVGADFSEAMIVRATTHSAGSTESTPLHFVHADAARLPFEAHAFDAVTCAFGVLHMPEPRAFFAEAARVLRPGGRFAFAVWCPPPATEGYEIMLGATAQHAVDLPEGPPMFEFADGPSVCGALGAVGFEGVRSIAHDMVWELDSAADFWSAVKDGTARTRAHIAALTDAQRREVKEAVLRACATRVSADGRLRLQMPPDAMLAPPATVHAPRAAPLASARERRALLRRVARAWAAASALCARERLEEEVAVWRRRAAQLALHVLAVSRPPSVPPRFAAPPAGARVTSGELTPTGACGAGGGNWPNLGAVHGETIPWARGASSTPMPRTHARADDARRPEHTHSAPARFPAGAASLVPAAETHAWRARAAALARVLGAREAEIAALRVDWQRTARALRGAGDETARQRAQRAAHALARARASAASSLGRRAARQLIARRWMAWRALALRGGERARTRVTRSPPRTPAPQPVLASPPPLPPSVRSAIGAPAIEASASSVDDGGDARAREPTGPHLPDSRTAFQPNGGVAALARGACAVGACGTGHVRLLATSSEAASSIDGSPRAAGARSPVGVGAAWAAQHGASCATTVVLRALGGGSSAACGHAACGHDAGTCATGVRACSLRERSSADAASALPGVLHAERGAARALGELGANSTDDAAARPADEAGATPTAGAGGADAAPFAPRHAPPPAAVGGAPLAHSDAPSPHGLGARTEHARAFRAQRAAIDGWRALTADARRAAAHAVRTRRVADALWQLRAAAAHARATVPALAPAPTPAPSAAAMPPGDEATAGGKQPRAARPSIAELAAPLEADLLELAGALRRAARHASVMQRAGASGARALAAERITPPIALGSGNLYAARAPLLTRAPAPAAAERAERALSAWRVLRLASTANGARATRAIVRAWRARARASARALRAARAAVLEARQRRALRGWTRALVRAARTRAARASRAEVARLAAEVATLSRLAALQRDALLRVSVDLGPPDGSHSAIDALRFALERRGAAQSRPGRVSEAFGGWLERARDTAIPLGTPVRAGAAPLPDGSGLLDSMPAGLVRGLEAQLVLDDATQLGVAVRCVGSAERSERRAGPQSGSAGAAGGVSASLGDRVATTFSKALASVDARSHARPLLQAQAGGDAQRAG</sequence>
<organism evidence="4 5">
    <name type="scientific">Diacronema lutheri</name>
    <name type="common">Unicellular marine alga</name>
    <name type="synonym">Monochrysis lutheri</name>
    <dbReference type="NCBI Taxonomy" id="2081491"/>
    <lineage>
        <taxon>Eukaryota</taxon>
        <taxon>Haptista</taxon>
        <taxon>Haptophyta</taxon>
        <taxon>Pavlovophyceae</taxon>
        <taxon>Pavlovales</taxon>
        <taxon>Pavlovaceae</taxon>
        <taxon>Diacronema</taxon>
    </lineage>
</organism>
<protein>
    <recommendedName>
        <fullName evidence="3">Methyltransferase type 11 domain-containing protein</fullName>
    </recommendedName>
</protein>
<evidence type="ECO:0000256" key="2">
    <source>
        <dbReference type="SAM" id="MobiDB-lite"/>
    </source>
</evidence>
<dbReference type="Proteomes" id="UP000751190">
    <property type="component" value="Unassembled WGS sequence"/>
</dbReference>
<dbReference type="Pfam" id="PF08241">
    <property type="entry name" value="Methyltransf_11"/>
    <property type="match status" value="1"/>
</dbReference>